<sequence length="392" mass="43178">MFNLTIKSLFLSVLTLPLILIAEVKATVTPSTTQLVQDSVVPINVTWRYNTGPLGEGTTSSQQGIFINPNAREVLGVINTPLTRLTNANQFVSFPESIFVPASVIAQASDLGLKTIQYQRTFNIGTDPASGGAARVETDILTIQLKSLSQLSIERIALRFDNDQIVRTIGKGEQSRVIAQINYQQAGLLDAVWEVATPPSTSSRPFYRPIQNIRRYLGAGGNALVQSPVLPAEIVGNHLVRLRVKQPQLRFSTTELRYVVTANSEKDLASLAKIRVMQPPENARLTSSTEFQWQTIPGADAYQLEIFAASAFEIAEKSPRYQEEIETTNRFQVPKGSPITGILVPGETNRLSLSQVSQQHLMGNREYLWRVIAISEKGNIIAVSPIRAIKTP</sequence>
<evidence type="ECO:0000313" key="2">
    <source>
        <dbReference type="Proteomes" id="UP000317839"/>
    </source>
</evidence>
<dbReference type="Gene3D" id="2.60.40.10">
    <property type="entry name" value="Immunoglobulins"/>
    <property type="match status" value="1"/>
</dbReference>
<dbReference type="Proteomes" id="UP000317839">
    <property type="component" value="Unassembled WGS sequence"/>
</dbReference>
<evidence type="ECO:0000313" key="1">
    <source>
        <dbReference type="EMBL" id="TQV75135.1"/>
    </source>
</evidence>
<proteinExistence type="predicted"/>
<keyword evidence="2" id="KW-1185">Reference proteome</keyword>
<gene>
    <name evidence="1" type="ORF">FLL45_09360</name>
</gene>
<protein>
    <submittedName>
        <fullName evidence="1">Uncharacterized protein</fullName>
    </submittedName>
</protein>
<comment type="caution">
    <text evidence="1">The sequence shown here is derived from an EMBL/GenBank/DDBJ whole genome shotgun (WGS) entry which is preliminary data.</text>
</comment>
<dbReference type="OrthoDB" id="569134at2"/>
<dbReference type="RefSeq" id="WP_142941752.1">
    <property type="nucleotide sequence ID" value="NZ_VIKR01000002.1"/>
</dbReference>
<dbReference type="AlphaFoldDB" id="A0A545TD47"/>
<dbReference type="EMBL" id="VIKR01000002">
    <property type="protein sequence ID" value="TQV75135.1"/>
    <property type="molecule type" value="Genomic_DNA"/>
</dbReference>
<organism evidence="1 2">
    <name type="scientific">Aliikangiella marina</name>
    <dbReference type="NCBI Taxonomy" id="1712262"/>
    <lineage>
        <taxon>Bacteria</taxon>
        <taxon>Pseudomonadati</taxon>
        <taxon>Pseudomonadota</taxon>
        <taxon>Gammaproteobacteria</taxon>
        <taxon>Oceanospirillales</taxon>
        <taxon>Pleioneaceae</taxon>
        <taxon>Aliikangiella</taxon>
    </lineage>
</organism>
<name>A0A545TD47_9GAMM</name>
<accession>A0A545TD47</accession>
<dbReference type="InterPro" id="IPR013783">
    <property type="entry name" value="Ig-like_fold"/>
</dbReference>
<reference evidence="1 2" key="1">
    <citation type="submission" date="2019-06" db="EMBL/GenBank/DDBJ databases">
        <title>Draft genome of Aliikangiella marina GYP-15.</title>
        <authorList>
            <person name="Wang G."/>
        </authorList>
    </citation>
    <scope>NUCLEOTIDE SEQUENCE [LARGE SCALE GENOMIC DNA]</scope>
    <source>
        <strain evidence="1 2">GYP-15</strain>
    </source>
</reference>